<evidence type="ECO:0000256" key="2">
    <source>
        <dbReference type="ARBA" id="ARBA00005887"/>
    </source>
</evidence>
<evidence type="ECO:0000256" key="4">
    <source>
        <dbReference type="ARBA" id="ARBA00022692"/>
    </source>
</evidence>
<evidence type="ECO:0000313" key="12">
    <source>
        <dbReference type="EMBL" id="CAD9748684.1"/>
    </source>
</evidence>
<evidence type="ECO:0000259" key="11">
    <source>
        <dbReference type="Pfam" id="PF00909"/>
    </source>
</evidence>
<dbReference type="EMBL" id="HBHP01003728">
    <property type="protein sequence ID" value="CAD9748684.1"/>
    <property type="molecule type" value="Transcribed_RNA"/>
</dbReference>
<comment type="subcellular location">
    <subcellularLocation>
        <location evidence="1">Membrane</location>
        <topology evidence="1">Multi-pass membrane protein</topology>
    </subcellularLocation>
</comment>
<feature type="domain" description="Ammonium transporter AmtB-like" evidence="11">
    <location>
        <begin position="1"/>
        <end position="173"/>
    </location>
</feature>
<gene>
    <name evidence="12" type="ORF">LSP00402_LOCUS2355</name>
</gene>
<proteinExistence type="inferred from homology"/>
<sequence length="418" mass="45950">MAASTSVLSMTLVAYLIQGHFSLFDVLNSALAGLVTITAGCATMHVWGAFVAGLISGLVLKLSSMAFAKLRVDDPVDAISVHGVCGMLGLILPAFFSDQELIDRAYGKGHINFQVGHQFSVQLQGLLAIIGFSMGTVLLILLPFKLFHPNGVRVTDKEELVGNDYGYFGSYAYPDWEEMVRDALIAKERKKELRRRKRREEHEKKMMQRSLSQRMLMFSPFRKSSAPNSPAARGKDGKCTLITVEGDRTLQKGYSGGLFDQALEREPAIARELKKIETTIARLKKLVNPVKHSPRQGYPTPSPTPSVGFMDSSLDGSMKKPPMEGLVPKTYAAMDQTMEGSEHGRKDSKYMDRSSKPLMDRESKQNPMESSNSGAGKNLMDVSNYTNDGGNKHATMDGSLHTDGKNSTGGRSHEALFF</sequence>
<dbReference type="InterPro" id="IPR029020">
    <property type="entry name" value="Ammonium/urea_transptr"/>
</dbReference>
<name>A0A7S2TI06_9EUKA</name>
<feature type="region of interest" description="Disordered" evidence="9">
    <location>
        <begin position="338"/>
        <end position="418"/>
    </location>
</feature>
<evidence type="ECO:0000256" key="10">
    <source>
        <dbReference type="SAM" id="Phobius"/>
    </source>
</evidence>
<dbReference type="GO" id="GO:0008519">
    <property type="term" value="F:ammonium channel activity"/>
    <property type="evidence" value="ECO:0007669"/>
    <property type="project" value="InterPro"/>
</dbReference>
<keyword evidence="4 10" id="KW-0812">Transmembrane</keyword>
<feature type="transmembrane region" description="Helical" evidence="10">
    <location>
        <begin position="123"/>
        <end position="144"/>
    </location>
</feature>
<accession>A0A7S2TI06</accession>
<dbReference type="InterPro" id="IPR024041">
    <property type="entry name" value="NH4_transpt_AmtB-like_dom"/>
</dbReference>
<keyword evidence="6 10" id="KW-0472">Membrane</keyword>
<dbReference type="AlphaFoldDB" id="A0A7S2TI06"/>
<feature type="compositionally biased region" description="Basic and acidic residues" evidence="9">
    <location>
        <begin position="390"/>
        <end position="404"/>
    </location>
</feature>
<feature type="compositionally biased region" description="Polar residues" evidence="9">
    <location>
        <begin position="365"/>
        <end position="389"/>
    </location>
</feature>
<dbReference type="SUPFAM" id="SSF111352">
    <property type="entry name" value="Ammonium transporter"/>
    <property type="match status" value="1"/>
</dbReference>
<dbReference type="GO" id="GO:0097272">
    <property type="term" value="P:ammonium homeostasis"/>
    <property type="evidence" value="ECO:0007669"/>
    <property type="project" value="TreeGrafter"/>
</dbReference>
<evidence type="ECO:0000256" key="7">
    <source>
        <dbReference type="ARBA" id="ARBA00023177"/>
    </source>
</evidence>
<reference evidence="12" key="1">
    <citation type="submission" date="2021-01" db="EMBL/GenBank/DDBJ databases">
        <authorList>
            <person name="Corre E."/>
            <person name="Pelletier E."/>
            <person name="Niang G."/>
            <person name="Scheremetjew M."/>
            <person name="Finn R."/>
            <person name="Kale V."/>
            <person name="Holt S."/>
            <person name="Cochrane G."/>
            <person name="Meng A."/>
            <person name="Brown T."/>
            <person name="Cohen L."/>
        </authorList>
    </citation>
    <scope>NUCLEOTIDE SEQUENCE</scope>
    <source>
        <strain evidence="12">CCMP622</strain>
    </source>
</reference>
<keyword evidence="8" id="KW-0175">Coiled coil</keyword>
<protein>
    <recommendedName>
        <fullName evidence="11">Ammonium transporter AmtB-like domain-containing protein</fullName>
    </recommendedName>
</protein>
<dbReference type="PANTHER" id="PTHR11730:SF6">
    <property type="entry name" value="AMMONIUM TRANSPORTER"/>
    <property type="match status" value="1"/>
</dbReference>
<keyword evidence="5 10" id="KW-1133">Transmembrane helix</keyword>
<organism evidence="12">
    <name type="scientific">Lotharella oceanica</name>
    <dbReference type="NCBI Taxonomy" id="641309"/>
    <lineage>
        <taxon>Eukaryota</taxon>
        <taxon>Sar</taxon>
        <taxon>Rhizaria</taxon>
        <taxon>Cercozoa</taxon>
        <taxon>Chlorarachniophyceae</taxon>
        <taxon>Lotharella</taxon>
    </lineage>
</organism>
<dbReference type="PANTHER" id="PTHR11730">
    <property type="entry name" value="AMMONIUM TRANSPORTER"/>
    <property type="match status" value="1"/>
</dbReference>
<keyword evidence="3" id="KW-0813">Transport</keyword>
<feature type="coiled-coil region" evidence="8">
    <location>
        <begin position="183"/>
        <end position="210"/>
    </location>
</feature>
<evidence type="ECO:0000256" key="3">
    <source>
        <dbReference type="ARBA" id="ARBA00022448"/>
    </source>
</evidence>
<evidence type="ECO:0000256" key="1">
    <source>
        <dbReference type="ARBA" id="ARBA00004141"/>
    </source>
</evidence>
<dbReference type="Pfam" id="PF00909">
    <property type="entry name" value="Ammonium_transp"/>
    <property type="match status" value="1"/>
</dbReference>
<evidence type="ECO:0000256" key="9">
    <source>
        <dbReference type="SAM" id="MobiDB-lite"/>
    </source>
</evidence>
<keyword evidence="7" id="KW-0924">Ammonia transport</keyword>
<evidence type="ECO:0000256" key="6">
    <source>
        <dbReference type="ARBA" id="ARBA00023136"/>
    </source>
</evidence>
<dbReference type="Gene3D" id="1.10.3430.10">
    <property type="entry name" value="Ammonium transporter AmtB like domains"/>
    <property type="match status" value="1"/>
</dbReference>
<evidence type="ECO:0000256" key="5">
    <source>
        <dbReference type="ARBA" id="ARBA00022989"/>
    </source>
</evidence>
<comment type="similarity">
    <text evidence="2">Belongs to the ammonia transporter channel (TC 1.A.11.2) family.</text>
</comment>
<dbReference type="GO" id="GO:0005886">
    <property type="term" value="C:plasma membrane"/>
    <property type="evidence" value="ECO:0007669"/>
    <property type="project" value="TreeGrafter"/>
</dbReference>
<evidence type="ECO:0000256" key="8">
    <source>
        <dbReference type="SAM" id="Coils"/>
    </source>
</evidence>
<feature type="compositionally biased region" description="Basic and acidic residues" evidence="9">
    <location>
        <begin position="340"/>
        <end position="364"/>
    </location>
</feature>
<feature type="transmembrane region" description="Helical" evidence="10">
    <location>
        <begin position="76"/>
        <end position="96"/>
    </location>
</feature>